<dbReference type="GO" id="GO:0016491">
    <property type="term" value="F:oxidoreductase activity"/>
    <property type="evidence" value="ECO:0007669"/>
    <property type="project" value="InterPro"/>
</dbReference>
<comment type="caution">
    <text evidence="2">The sequence shown here is derived from an EMBL/GenBank/DDBJ whole genome shotgun (WGS) entry which is preliminary data.</text>
</comment>
<proteinExistence type="predicted"/>
<dbReference type="InterPro" id="IPR036291">
    <property type="entry name" value="NAD(P)-bd_dom_sf"/>
</dbReference>
<keyword evidence="3" id="KW-1185">Reference proteome</keyword>
<dbReference type="InterPro" id="IPR020843">
    <property type="entry name" value="ER"/>
</dbReference>
<dbReference type="InterPro" id="IPR013154">
    <property type="entry name" value="ADH-like_N"/>
</dbReference>
<gene>
    <name evidence="2" type="ORF">XI38_04560</name>
</gene>
<evidence type="ECO:0000313" key="2">
    <source>
        <dbReference type="EMBL" id="KOS11795.1"/>
    </source>
</evidence>
<name>A0A0N0RRP0_9MICO</name>
<dbReference type="PATRIC" id="fig|84292.3.peg.945"/>
<dbReference type="KEGG" id="mcw:A8L33_01640"/>
<evidence type="ECO:0000259" key="1">
    <source>
        <dbReference type="SMART" id="SM00829"/>
    </source>
</evidence>
<dbReference type="OrthoDB" id="3727682at2"/>
<dbReference type="Pfam" id="PF08240">
    <property type="entry name" value="ADH_N"/>
    <property type="match status" value="1"/>
</dbReference>
<evidence type="ECO:0000313" key="3">
    <source>
        <dbReference type="Proteomes" id="UP000037737"/>
    </source>
</evidence>
<dbReference type="SUPFAM" id="SSF51735">
    <property type="entry name" value="NAD(P)-binding Rossmann-fold domains"/>
    <property type="match status" value="1"/>
</dbReference>
<dbReference type="Gene3D" id="3.40.50.720">
    <property type="entry name" value="NAD(P)-binding Rossmann-like Domain"/>
    <property type="match status" value="1"/>
</dbReference>
<feature type="domain" description="Enoyl reductase (ER)" evidence="1">
    <location>
        <begin position="17"/>
        <end position="309"/>
    </location>
</feature>
<dbReference type="Pfam" id="PF13602">
    <property type="entry name" value="ADH_zinc_N_2"/>
    <property type="match status" value="1"/>
</dbReference>
<dbReference type="SUPFAM" id="SSF50129">
    <property type="entry name" value="GroES-like"/>
    <property type="match status" value="1"/>
</dbReference>
<organism evidence="2 3">
    <name type="scientific">Microbacterium aurantiacum</name>
    <dbReference type="NCBI Taxonomy" id="162393"/>
    <lineage>
        <taxon>Bacteria</taxon>
        <taxon>Bacillati</taxon>
        <taxon>Actinomycetota</taxon>
        <taxon>Actinomycetes</taxon>
        <taxon>Micrococcales</taxon>
        <taxon>Microbacteriaceae</taxon>
        <taxon>Microbacterium</taxon>
    </lineage>
</organism>
<dbReference type="AlphaFoldDB" id="A0A0N0RRP0"/>
<dbReference type="InterPro" id="IPR011032">
    <property type="entry name" value="GroES-like_sf"/>
</dbReference>
<dbReference type="EMBL" id="LAVO01000003">
    <property type="protein sequence ID" value="KOS11795.1"/>
    <property type="molecule type" value="Genomic_DNA"/>
</dbReference>
<accession>A0A0N0RRP0</accession>
<dbReference type="CDD" id="cd05289">
    <property type="entry name" value="MDR_like_2"/>
    <property type="match status" value="1"/>
</dbReference>
<reference evidence="2" key="1">
    <citation type="submission" date="2015-04" db="EMBL/GenBank/DDBJ databases">
        <title>Complete genome sequence of Microbacterium chocolatum SIT 101, a bacterium enantioselectively hydrolyzing mesomeric diesters.</title>
        <authorList>
            <person name="Li X."/>
            <person name="Xu Y."/>
        </authorList>
    </citation>
    <scope>NUCLEOTIDE SEQUENCE [LARGE SCALE GENOMIC DNA]</scope>
    <source>
        <strain evidence="2">SIT 101</strain>
    </source>
</reference>
<protein>
    <submittedName>
        <fullName evidence="2">Zinc-binding dehydrogenase</fullName>
    </submittedName>
</protein>
<dbReference type="PANTHER" id="PTHR44013">
    <property type="entry name" value="ZINC-TYPE ALCOHOL DEHYDROGENASE-LIKE PROTEIN C16A3.02C"/>
    <property type="match status" value="1"/>
</dbReference>
<dbReference type="InterPro" id="IPR052733">
    <property type="entry name" value="Chloroplast_QOR"/>
</dbReference>
<dbReference type="SMART" id="SM00829">
    <property type="entry name" value="PKS_ER"/>
    <property type="match status" value="1"/>
</dbReference>
<sequence>MKRMPAEATRYRYEEHGGADVLKEDRHPLDGPGSGEVVVEVVSAGISHIDSFIREGHEHVFHDDPWPRFSGSDFAGIVRAVGSHVSGFRPGDEVIGHVRSGAHATFVTVSAGAIVAKPRTMSWEIAGGLYLAGATALEMLDDLRIGASDVVVVSAAAGGVGSLEVQLAKRRGARVIGTCGERNFDYLRQLGIIPVRYGDGLADRIRHVSRGQVTAYIDNFGKDGRDVAADLGVPAERYRSSADRRDVELRLLQDDPVSVAHGTDLLRRVATLYAEGAFRLLVSGLYPLSDIAEAYRDLSQLHARGKIVLATNPVSPYRVTKARDLHESMA</sequence>
<dbReference type="Gene3D" id="3.90.180.10">
    <property type="entry name" value="Medium-chain alcohol dehydrogenases, catalytic domain"/>
    <property type="match status" value="1"/>
</dbReference>
<dbReference type="Proteomes" id="UP000037737">
    <property type="component" value="Unassembled WGS sequence"/>
</dbReference>
<dbReference type="PANTHER" id="PTHR44013:SF1">
    <property type="entry name" value="ZINC-TYPE ALCOHOL DEHYDROGENASE-LIKE PROTEIN C16A3.02C"/>
    <property type="match status" value="1"/>
</dbReference>